<dbReference type="SUPFAM" id="SSF49590">
    <property type="entry name" value="PHL pollen allergen"/>
    <property type="match status" value="1"/>
</dbReference>
<dbReference type="Pfam" id="PF01357">
    <property type="entry name" value="Expansin_C"/>
    <property type="match status" value="1"/>
</dbReference>
<dbReference type="InterPro" id="IPR036749">
    <property type="entry name" value="Expansin_CBD_sf"/>
</dbReference>
<dbReference type="InterPro" id="IPR007112">
    <property type="entry name" value="Expansin/allergen_DPBB_dom"/>
</dbReference>
<dbReference type="CDD" id="cd22277">
    <property type="entry name" value="DPBB_EXLB_N"/>
    <property type="match status" value="1"/>
</dbReference>
<evidence type="ECO:0008006" key="7">
    <source>
        <dbReference type="Google" id="ProtNLM"/>
    </source>
</evidence>
<dbReference type="PANTHER" id="PTHR31692">
    <property type="entry name" value="EXPANSIN-B3"/>
    <property type="match status" value="1"/>
</dbReference>
<dbReference type="Pfam" id="PF03330">
    <property type="entry name" value="DPBB_1"/>
    <property type="match status" value="1"/>
</dbReference>
<evidence type="ECO:0000259" key="4">
    <source>
        <dbReference type="PROSITE" id="PS50843"/>
    </source>
</evidence>
<dbReference type="Proteomes" id="UP001386955">
    <property type="component" value="Unassembled WGS sequence"/>
</dbReference>
<dbReference type="InterPro" id="IPR007117">
    <property type="entry name" value="Expansin_CBD"/>
</dbReference>
<name>A0AAN9RZP1_PSOTE</name>
<dbReference type="PROSITE" id="PS50843">
    <property type="entry name" value="EXPANSIN_CBD"/>
    <property type="match status" value="1"/>
</dbReference>
<evidence type="ECO:0000313" key="5">
    <source>
        <dbReference type="EMBL" id="KAK7386282.1"/>
    </source>
</evidence>
<keyword evidence="6" id="KW-1185">Reference proteome</keyword>
<dbReference type="Gene3D" id="2.40.40.10">
    <property type="entry name" value="RlpA-like domain"/>
    <property type="match status" value="1"/>
</dbReference>
<dbReference type="AlphaFoldDB" id="A0AAN9RZP1"/>
<accession>A0AAN9RZP1</accession>
<feature type="chain" id="PRO_5043049231" description="Expansin-like B1" evidence="2">
    <location>
        <begin position="25"/>
        <end position="291"/>
    </location>
</feature>
<feature type="domain" description="Expansin-like EG45" evidence="3">
    <location>
        <begin position="46"/>
        <end position="149"/>
    </location>
</feature>
<evidence type="ECO:0000256" key="1">
    <source>
        <dbReference type="RuleBase" id="RU003460"/>
    </source>
</evidence>
<comment type="similarity">
    <text evidence="1">Belongs to the expansin family.</text>
</comment>
<dbReference type="GO" id="GO:0009653">
    <property type="term" value="P:anatomical structure morphogenesis"/>
    <property type="evidence" value="ECO:0007669"/>
    <property type="project" value="UniProtKB-ARBA"/>
</dbReference>
<dbReference type="SUPFAM" id="SSF50685">
    <property type="entry name" value="Barwin-like endoglucanases"/>
    <property type="match status" value="1"/>
</dbReference>
<dbReference type="EMBL" id="JAYMYS010000007">
    <property type="protein sequence ID" value="KAK7386282.1"/>
    <property type="molecule type" value="Genomic_DNA"/>
</dbReference>
<dbReference type="InterPro" id="IPR036908">
    <property type="entry name" value="RlpA-like_sf"/>
</dbReference>
<dbReference type="Gene3D" id="2.60.40.760">
    <property type="entry name" value="Expansin, cellulose-binding-like domain"/>
    <property type="match status" value="1"/>
</dbReference>
<dbReference type="PROSITE" id="PS51257">
    <property type="entry name" value="PROKAR_LIPOPROTEIN"/>
    <property type="match status" value="1"/>
</dbReference>
<protein>
    <recommendedName>
        <fullName evidence="7">Expansin-like B1</fullName>
    </recommendedName>
</protein>
<evidence type="ECO:0000259" key="3">
    <source>
        <dbReference type="PROSITE" id="PS50842"/>
    </source>
</evidence>
<dbReference type="GO" id="GO:0005576">
    <property type="term" value="C:extracellular region"/>
    <property type="evidence" value="ECO:0007669"/>
    <property type="project" value="InterPro"/>
</dbReference>
<evidence type="ECO:0000256" key="2">
    <source>
        <dbReference type="SAM" id="SignalP"/>
    </source>
</evidence>
<dbReference type="InterPro" id="IPR009009">
    <property type="entry name" value="RlpA-like_DPBB"/>
</dbReference>
<organism evidence="5 6">
    <name type="scientific">Psophocarpus tetragonolobus</name>
    <name type="common">Winged bean</name>
    <name type="synonym">Dolichos tetragonolobus</name>
    <dbReference type="NCBI Taxonomy" id="3891"/>
    <lineage>
        <taxon>Eukaryota</taxon>
        <taxon>Viridiplantae</taxon>
        <taxon>Streptophyta</taxon>
        <taxon>Embryophyta</taxon>
        <taxon>Tracheophyta</taxon>
        <taxon>Spermatophyta</taxon>
        <taxon>Magnoliopsida</taxon>
        <taxon>eudicotyledons</taxon>
        <taxon>Gunneridae</taxon>
        <taxon>Pentapetalae</taxon>
        <taxon>rosids</taxon>
        <taxon>fabids</taxon>
        <taxon>Fabales</taxon>
        <taxon>Fabaceae</taxon>
        <taxon>Papilionoideae</taxon>
        <taxon>50 kb inversion clade</taxon>
        <taxon>NPAAA clade</taxon>
        <taxon>indigoferoid/millettioid clade</taxon>
        <taxon>Phaseoleae</taxon>
        <taxon>Psophocarpus</taxon>
    </lineage>
</organism>
<dbReference type="PROSITE" id="PS50842">
    <property type="entry name" value="EXPANSIN_EG45"/>
    <property type="match status" value="1"/>
</dbReference>
<evidence type="ECO:0000313" key="6">
    <source>
        <dbReference type="Proteomes" id="UP001386955"/>
    </source>
</evidence>
<feature type="signal peptide" evidence="2">
    <location>
        <begin position="1"/>
        <end position="24"/>
    </location>
</feature>
<dbReference type="PRINTS" id="PR01225">
    <property type="entry name" value="EXPANSNFAMLY"/>
</dbReference>
<feature type="domain" description="Expansin-like CBD" evidence="4">
    <location>
        <begin position="162"/>
        <end position="241"/>
    </location>
</feature>
<comment type="caution">
    <text evidence="5">The sequence shown here is derived from an EMBL/GenBank/DDBJ whole genome shotgun (WGS) entry which is preliminary data.</text>
</comment>
<gene>
    <name evidence="5" type="ORF">VNO78_26407</name>
</gene>
<dbReference type="PANTHER" id="PTHR31692:SF10">
    <property type="entry name" value="EXPANSIN-B1-LIKE PROTEIN"/>
    <property type="match status" value="1"/>
</dbReference>
<reference evidence="5 6" key="1">
    <citation type="submission" date="2024-01" db="EMBL/GenBank/DDBJ databases">
        <title>The genomes of 5 underutilized Papilionoideae crops provide insights into root nodulation and disease resistanc.</title>
        <authorList>
            <person name="Jiang F."/>
        </authorList>
    </citation>
    <scope>NUCLEOTIDE SEQUENCE [LARGE SCALE GENOMIC DNA]</scope>
    <source>
        <strain evidence="5">DUOXIRENSHENG_FW03</strain>
        <tissue evidence="5">Leaves</tissue>
    </source>
</reference>
<sequence length="291" mass="32041">MEHSFKHQVGLLCVILLFPALCSCHEFVTNSRASYYNTPDGLGNPRGACGYGEYGRTLNYGNVAAVSGLWRNGAGCGACYWVRCKVAKYCGNGVQVVATDSGAGDRTDFIMSKHAFSGLGRNPGASKELLKQGVVDITFKRVPCAYPGNIKLRVQESSKNPGYFAVLILNVNGVNDITAVEMWQRGQKRWEPLRRVYGTVFDFANPPSGEIRLRFQVGYKYWLLSNTLVPANWKAGAIYDTKARAGCTEIREVAMPGGLTYLKWACSDLTRSQWAECNCFGEDHFVDAATP</sequence>
<proteinExistence type="inferred from homology"/>
<keyword evidence="2" id="KW-0732">Signal</keyword>
<dbReference type="InterPro" id="IPR007118">
    <property type="entry name" value="Expan_Lol_pI"/>
</dbReference>